<gene>
    <name evidence="1" type="ORF">EV131_113143</name>
</gene>
<protein>
    <submittedName>
        <fullName evidence="1">Uncharacterized protein</fullName>
    </submittedName>
</protein>
<dbReference type="Proteomes" id="UP000295021">
    <property type="component" value="Unassembled WGS sequence"/>
</dbReference>
<dbReference type="EMBL" id="SMBI01000013">
    <property type="protein sequence ID" value="TCU19543.1"/>
    <property type="molecule type" value="Genomic_DNA"/>
</dbReference>
<proteinExistence type="predicted"/>
<sequence length="87" mass="9553">MHKVGVFPYARNLSIADLEQNKVFVLVDLRRMPGTMTADGKTPPMVQATFGAIALPSIANTAIAAERHISRKLSEAMFIVILTKQSR</sequence>
<evidence type="ECO:0000313" key="1">
    <source>
        <dbReference type="EMBL" id="TCU19543.1"/>
    </source>
</evidence>
<name>A0AAX2QF64_9HYPH</name>
<reference evidence="1 2" key="1">
    <citation type="submission" date="2019-03" db="EMBL/GenBank/DDBJ databases">
        <title>Genomic Encyclopedia of Type Strains, Phase IV (KMG-V): Genome sequencing to study the core and pangenomes of soil and plant-associated prokaryotes.</title>
        <authorList>
            <person name="Whitman W."/>
        </authorList>
    </citation>
    <scope>NUCLEOTIDE SEQUENCE [LARGE SCALE GENOMIC DNA]</scope>
    <source>
        <strain evidence="1 2">FB403</strain>
    </source>
</reference>
<accession>A0AAX2QF64</accession>
<organism evidence="1 2">
    <name type="scientific">Rhizobium laguerreae</name>
    <dbReference type="NCBI Taxonomy" id="1076926"/>
    <lineage>
        <taxon>Bacteria</taxon>
        <taxon>Pseudomonadati</taxon>
        <taxon>Pseudomonadota</taxon>
        <taxon>Alphaproteobacteria</taxon>
        <taxon>Hyphomicrobiales</taxon>
        <taxon>Rhizobiaceae</taxon>
        <taxon>Rhizobium/Agrobacterium group</taxon>
        <taxon>Rhizobium</taxon>
    </lineage>
</organism>
<dbReference type="AlphaFoldDB" id="A0AAX2QF64"/>
<comment type="caution">
    <text evidence="1">The sequence shown here is derived from an EMBL/GenBank/DDBJ whole genome shotgun (WGS) entry which is preliminary data.</text>
</comment>
<evidence type="ECO:0000313" key="2">
    <source>
        <dbReference type="Proteomes" id="UP000295021"/>
    </source>
</evidence>